<organism evidence="1 2">
    <name type="scientific">Sorghum bicolor</name>
    <name type="common">Sorghum</name>
    <name type="synonym">Sorghum vulgare</name>
    <dbReference type="NCBI Taxonomy" id="4558"/>
    <lineage>
        <taxon>Eukaryota</taxon>
        <taxon>Viridiplantae</taxon>
        <taxon>Streptophyta</taxon>
        <taxon>Embryophyta</taxon>
        <taxon>Tracheophyta</taxon>
        <taxon>Spermatophyta</taxon>
        <taxon>Magnoliopsida</taxon>
        <taxon>Liliopsida</taxon>
        <taxon>Poales</taxon>
        <taxon>Poaceae</taxon>
        <taxon>PACMAD clade</taxon>
        <taxon>Panicoideae</taxon>
        <taxon>Andropogonodae</taxon>
        <taxon>Andropogoneae</taxon>
        <taxon>Sorghinae</taxon>
        <taxon>Sorghum</taxon>
    </lineage>
</organism>
<reference evidence="1 2" key="1">
    <citation type="journal article" date="2009" name="Nature">
        <title>The Sorghum bicolor genome and the diversification of grasses.</title>
        <authorList>
            <person name="Paterson A.H."/>
            <person name="Bowers J.E."/>
            <person name="Bruggmann R."/>
            <person name="Dubchak I."/>
            <person name="Grimwood J."/>
            <person name="Gundlach H."/>
            <person name="Haberer G."/>
            <person name="Hellsten U."/>
            <person name="Mitros T."/>
            <person name="Poliakov A."/>
            <person name="Schmutz J."/>
            <person name="Spannagl M."/>
            <person name="Tang H."/>
            <person name="Wang X."/>
            <person name="Wicker T."/>
            <person name="Bharti A.K."/>
            <person name="Chapman J."/>
            <person name="Feltus F.A."/>
            <person name="Gowik U."/>
            <person name="Grigoriev I.V."/>
            <person name="Lyons E."/>
            <person name="Maher C.A."/>
            <person name="Martis M."/>
            <person name="Narechania A."/>
            <person name="Otillar R.P."/>
            <person name="Penning B.W."/>
            <person name="Salamov A.A."/>
            <person name="Wang Y."/>
            <person name="Zhang L."/>
            <person name="Carpita N.C."/>
            <person name="Freeling M."/>
            <person name="Gingle A.R."/>
            <person name="Hash C.T."/>
            <person name="Keller B."/>
            <person name="Klein P."/>
            <person name="Kresovich S."/>
            <person name="McCann M.C."/>
            <person name="Ming R."/>
            <person name="Peterson D.G."/>
            <person name="Mehboob-ur-Rahman"/>
            <person name="Ware D."/>
            <person name="Westhoff P."/>
            <person name="Mayer K.F."/>
            <person name="Messing J."/>
            <person name="Rokhsar D.S."/>
        </authorList>
    </citation>
    <scope>NUCLEOTIDE SEQUENCE [LARGE SCALE GENOMIC DNA]</scope>
    <source>
        <strain evidence="2">cv. BTx623</strain>
    </source>
</reference>
<dbReference type="InParanoid" id="A0A1Z5R286"/>
<evidence type="ECO:0000313" key="2">
    <source>
        <dbReference type="Proteomes" id="UP000000768"/>
    </source>
</evidence>
<dbReference type="Gramene" id="OQU77545">
    <property type="protein sequence ID" value="OQU77545"/>
    <property type="gene ID" value="SORBI_3009G064766"/>
</dbReference>
<accession>A0A1Z5R286</accession>
<name>A0A1Z5R286_SORBI</name>
<protein>
    <submittedName>
        <fullName evidence="1">Uncharacterized protein</fullName>
    </submittedName>
</protein>
<dbReference type="AlphaFoldDB" id="A0A1Z5R286"/>
<dbReference type="Proteomes" id="UP000000768">
    <property type="component" value="Chromosome 9"/>
</dbReference>
<sequence length="112" mass="13079">MHASYGRMPEKRRELLLGLFIVMHVKFIDLALERSNFYPQNPSVSVQFDLHTGGARKMWNIVHLIMPYISLGQTRSSFILPLSIYGLSIASYSKRRELERTKPYMIVFIECK</sequence>
<dbReference type="EMBL" id="CM000768">
    <property type="protein sequence ID" value="OQU77545.1"/>
    <property type="molecule type" value="Genomic_DNA"/>
</dbReference>
<evidence type="ECO:0000313" key="1">
    <source>
        <dbReference type="EMBL" id="OQU77545.1"/>
    </source>
</evidence>
<gene>
    <name evidence="1" type="ORF">SORBI_3009G064766</name>
</gene>
<keyword evidence="2" id="KW-1185">Reference proteome</keyword>
<proteinExistence type="predicted"/>
<reference evidence="2" key="2">
    <citation type="journal article" date="2018" name="Plant J.">
        <title>The Sorghum bicolor reference genome: improved assembly, gene annotations, a transcriptome atlas, and signatures of genome organization.</title>
        <authorList>
            <person name="McCormick R.F."/>
            <person name="Truong S.K."/>
            <person name="Sreedasyam A."/>
            <person name="Jenkins J."/>
            <person name="Shu S."/>
            <person name="Sims D."/>
            <person name="Kennedy M."/>
            <person name="Amirebrahimi M."/>
            <person name="Weers B.D."/>
            <person name="McKinley B."/>
            <person name="Mattison A."/>
            <person name="Morishige D.T."/>
            <person name="Grimwood J."/>
            <person name="Schmutz J."/>
            <person name="Mullet J.E."/>
        </authorList>
    </citation>
    <scope>NUCLEOTIDE SEQUENCE [LARGE SCALE GENOMIC DNA]</scope>
    <source>
        <strain evidence="2">cv. BTx623</strain>
    </source>
</reference>